<reference evidence="1 2" key="1">
    <citation type="journal article" date="2023" name="J. Hered.">
        <title>Chromosome-level genome of the wood stork (Mycteria americana) provides insight into avian chromosome evolution.</title>
        <authorList>
            <person name="Flamio R. Jr."/>
            <person name="Ramstad K.M."/>
        </authorList>
    </citation>
    <scope>NUCLEOTIDE SEQUENCE [LARGE SCALE GENOMIC DNA]</scope>
    <source>
        <strain evidence="1">JAX WOST 10</strain>
    </source>
</reference>
<dbReference type="Proteomes" id="UP001333110">
    <property type="component" value="Unassembled WGS sequence"/>
</dbReference>
<gene>
    <name evidence="1" type="ORF">QYF61_000093</name>
</gene>
<proteinExistence type="predicted"/>
<comment type="caution">
    <text evidence="1">The sequence shown here is derived from an EMBL/GenBank/DDBJ whole genome shotgun (WGS) entry which is preliminary data.</text>
</comment>
<sequence length="292" mass="31953">MFPGSTTVAAGLSRALRWVGWSRLEPAVSGTGQPRPLLTEAALQPRCQRLGACTWYRFTILDRNFIFPMKCFPVTQKALVTYCRVPIGQDSKQIEDPSPEAELPQLSQPFFVREIFHPSDHLCGPPLDPLQEVHVCLVPRAPELDAVLQVGCHQGGVEGKNHLPRPAGHAPFDAAQGTVGFVGCKHMLPAHIQLFIHQYPQVLLHRAALNPFFLQLVLILGVAPTQVQDLALGLVEPHEVHMGPLLQLVQVPLDDILCLSLVSSANLLRVHSIINDIDSGIMLNSTGPSTDL</sequence>
<organism evidence="1 2">
    <name type="scientific">Mycteria americana</name>
    <name type="common">Wood stork</name>
    <dbReference type="NCBI Taxonomy" id="33587"/>
    <lineage>
        <taxon>Eukaryota</taxon>
        <taxon>Metazoa</taxon>
        <taxon>Chordata</taxon>
        <taxon>Craniata</taxon>
        <taxon>Vertebrata</taxon>
        <taxon>Euteleostomi</taxon>
        <taxon>Archelosauria</taxon>
        <taxon>Archosauria</taxon>
        <taxon>Dinosauria</taxon>
        <taxon>Saurischia</taxon>
        <taxon>Theropoda</taxon>
        <taxon>Coelurosauria</taxon>
        <taxon>Aves</taxon>
        <taxon>Neognathae</taxon>
        <taxon>Neoaves</taxon>
        <taxon>Aequornithes</taxon>
        <taxon>Ciconiiformes</taxon>
        <taxon>Ciconiidae</taxon>
        <taxon>Mycteria</taxon>
    </lineage>
</organism>
<protein>
    <submittedName>
        <fullName evidence="1">Uncharacterized protein</fullName>
    </submittedName>
</protein>
<evidence type="ECO:0000313" key="1">
    <source>
        <dbReference type="EMBL" id="KAK4823233.1"/>
    </source>
</evidence>
<keyword evidence="2" id="KW-1185">Reference proteome</keyword>
<dbReference type="AlphaFoldDB" id="A0AAN7SAK3"/>
<name>A0AAN7SAK3_MYCAM</name>
<evidence type="ECO:0000313" key="2">
    <source>
        <dbReference type="Proteomes" id="UP001333110"/>
    </source>
</evidence>
<dbReference type="EMBL" id="JAUNZN010000003">
    <property type="protein sequence ID" value="KAK4823233.1"/>
    <property type="molecule type" value="Genomic_DNA"/>
</dbReference>
<accession>A0AAN7SAK3</accession>